<comment type="caution">
    <text evidence="2">The sequence shown here is derived from an EMBL/GenBank/DDBJ whole genome shotgun (WGS) entry which is preliminary data.</text>
</comment>
<proteinExistence type="predicted"/>
<feature type="non-terminal residue" evidence="2">
    <location>
        <position position="171"/>
    </location>
</feature>
<dbReference type="EMBL" id="BART01036420">
    <property type="protein sequence ID" value="GAH10788.1"/>
    <property type="molecule type" value="Genomic_DNA"/>
</dbReference>
<organism evidence="2">
    <name type="scientific">marine sediment metagenome</name>
    <dbReference type="NCBI Taxonomy" id="412755"/>
    <lineage>
        <taxon>unclassified sequences</taxon>
        <taxon>metagenomes</taxon>
        <taxon>ecological metagenomes</taxon>
    </lineage>
</organism>
<evidence type="ECO:0000313" key="2">
    <source>
        <dbReference type="EMBL" id="GAH10788.1"/>
    </source>
</evidence>
<gene>
    <name evidence="2" type="ORF">S01H4_61428</name>
</gene>
<protein>
    <submittedName>
        <fullName evidence="2">Uncharacterized protein</fullName>
    </submittedName>
</protein>
<keyword evidence="1" id="KW-0472">Membrane</keyword>
<accession>X1EQ55</accession>
<reference evidence="2" key="1">
    <citation type="journal article" date="2014" name="Front. Microbiol.">
        <title>High frequency of phylogenetically diverse reductive dehalogenase-homologous genes in deep subseafloor sedimentary metagenomes.</title>
        <authorList>
            <person name="Kawai M."/>
            <person name="Futagami T."/>
            <person name="Toyoda A."/>
            <person name="Takaki Y."/>
            <person name="Nishi S."/>
            <person name="Hori S."/>
            <person name="Arai W."/>
            <person name="Tsubouchi T."/>
            <person name="Morono Y."/>
            <person name="Uchiyama I."/>
            <person name="Ito T."/>
            <person name="Fujiyama A."/>
            <person name="Inagaki F."/>
            <person name="Takami H."/>
        </authorList>
    </citation>
    <scope>NUCLEOTIDE SEQUENCE</scope>
    <source>
        <strain evidence="2">Expedition CK06-06</strain>
    </source>
</reference>
<feature type="non-terminal residue" evidence="2">
    <location>
        <position position="1"/>
    </location>
</feature>
<sequence length="171" mass="20004">GENASDSMYDVFLGWFYFDFYWDYIVLFYPVTFTNDTGTYSLFDELYNQFIAEDYDYGYIDISVDISQDTFTHTVYSNFEDVSSSIDGDEYWKLETTIETLIDIENGILKETRLWSDWDVQVIDNSTVFKEEGYVHFLVQQKGSDEISIPFNWVYGGLGLSVLAVIIIKIR</sequence>
<keyword evidence="1" id="KW-0812">Transmembrane</keyword>
<feature type="transmembrane region" description="Helical" evidence="1">
    <location>
        <begin position="153"/>
        <end position="170"/>
    </location>
</feature>
<evidence type="ECO:0000256" key="1">
    <source>
        <dbReference type="SAM" id="Phobius"/>
    </source>
</evidence>
<keyword evidence="1" id="KW-1133">Transmembrane helix</keyword>
<dbReference type="AlphaFoldDB" id="X1EQ55"/>
<name>X1EQ55_9ZZZZ</name>